<dbReference type="EMBL" id="BDIP01004196">
    <property type="protein sequence ID" value="GIQ88578.1"/>
    <property type="molecule type" value="Genomic_DNA"/>
</dbReference>
<gene>
    <name evidence="3" type="ORF">KIPB_010859</name>
</gene>
<dbReference type="Pfam" id="PF07690">
    <property type="entry name" value="MFS_1"/>
    <property type="match status" value="1"/>
</dbReference>
<feature type="transmembrane region" description="Helical" evidence="2">
    <location>
        <begin position="144"/>
        <end position="167"/>
    </location>
</feature>
<dbReference type="Proteomes" id="UP000265618">
    <property type="component" value="Unassembled WGS sequence"/>
</dbReference>
<accession>A0A9K3D3Q2</accession>
<feature type="transmembrane region" description="Helical" evidence="2">
    <location>
        <begin position="237"/>
        <end position="257"/>
    </location>
</feature>
<feature type="region of interest" description="Disordered" evidence="1">
    <location>
        <begin position="390"/>
        <end position="419"/>
    </location>
</feature>
<feature type="transmembrane region" description="Helical" evidence="2">
    <location>
        <begin position="278"/>
        <end position="298"/>
    </location>
</feature>
<feature type="transmembrane region" description="Helical" evidence="2">
    <location>
        <begin position="61"/>
        <end position="81"/>
    </location>
</feature>
<feature type="transmembrane region" description="Helical" evidence="2">
    <location>
        <begin position="427"/>
        <end position="448"/>
    </location>
</feature>
<keyword evidence="4" id="KW-1185">Reference proteome</keyword>
<name>A0A9K3D3Q2_9EUKA</name>
<keyword evidence="2" id="KW-0472">Membrane</keyword>
<feature type="transmembrane region" description="Helical" evidence="2">
    <location>
        <begin position="174"/>
        <end position="196"/>
    </location>
</feature>
<feature type="transmembrane region" description="Helical" evidence="2">
    <location>
        <begin position="30"/>
        <end position="49"/>
    </location>
</feature>
<dbReference type="Gene3D" id="1.20.1250.20">
    <property type="entry name" value="MFS general substrate transporter like domains"/>
    <property type="match status" value="1"/>
</dbReference>
<sequence>CLTTTVSTLYSAALPPLCTIYGIEVADASWTMTIPSIGIAATSLLSGLLPESTHSKGVGRGTILLGLACALYVLGCLIDTLSVPNTFTSTPAHPSFGLFLSGRVLTGAAAGVFEAVGTSELVSAYHRVVRRRVAGQSPTLQGVFGYRAGVMSVWGFAMSFIGGYIVGGDGSTDTVYVLGAVSCLYATVFAAVYFTATLSRSVVRETEVYLDMEEEEEGVIEERETASPESVVVTHPLPSTVTLLVSVACVHVAFYLMPSLIASHVSKDLPITPQQQDWLPGLISGTVVLCAGIGSFLFTPLSGTSLFHTLFGMGHASNRLTPPSLMLSVFSFVTPLMCLSYLIVALVPCTWAVSMATVMAGLPEGLCMPAYNIWATMIVKSSGATRRERERESHQSLLSANNDVLPPDSHVSKGPMQGGTKLSSRPALLFGLVTAVMYCAHFLTSPVFIIAPSHVDLGLPLTAIEQSFFYAAVFLLVVSIAGVLVARRGGWLR</sequence>
<keyword evidence="2" id="KW-1133">Transmembrane helix</keyword>
<evidence type="ECO:0000313" key="4">
    <source>
        <dbReference type="Proteomes" id="UP000265618"/>
    </source>
</evidence>
<comment type="caution">
    <text evidence="3">The sequence shown here is derived from an EMBL/GenBank/DDBJ whole genome shotgun (WGS) entry which is preliminary data.</text>
</comment>
<dbReference type="AlphaFoldDB" id="A0A9K3D3Q2"/>
<feature type="transmembrane region" description="Helical" evidence="2">
    <location>
        <begin position="329"/>
        <end position="353"/>
    </location>
</feature>
<evidence type="ECO:0000256" key="2">
    <source>
        <dbReference type="SAM" id="Phobius"/>
    </source>
</evidence>
<keyword evidence="2" id="KW-0812">Transmembrane</keyword>
<proteinExistence type="predicted"/>
<evidence type="ECO:0000313" key="3">
    <source>
        <dbReference type="EMBL" id="GIQ88578.1"/>
    </source>
</evidence>
<dbReference type="InterPro" id="IPR011701">
    <property type="entry name" value="MFS"/>
</dbReference>
<dbReference type="SUPFAM" id="SSF103473">
    <property type="entry name" value="MFS general substrate transporter"/>
    <property type="match status" value="1"/>
</dbReference>
<protein>
    <submittedName>
        <fullName evidence="3">Major facilitator superfamily protein</fullName>
    </submittedName>
</protein>
<organism evidence="3 4">
    <name type="scientific">Kipferlia bialata</name>
    <dbReference type="NCBI Taxonomy" id="797122"/>
    <lineage>
        <taxon>Eukaryota</taxon>
        <taxon>Metamonada</taxon>
        <taxon>Carpediemonas-like organisms</taxon>
        <taxon>Kipferlia</taxon>
    </lineage>
</organism>
<reference evidence="3 4" key="1">
    <citation type="journal article" date="2018" name="PLoS ONE">
        <title>The draft genome of Kipferlia bialata reveals reductive genome evolution in fornicate parasites.</title>
        <authorList>
            <person name="Tanifuji G."/>
            <person name="Takabayashi S."/>
            <person name="Kume K."/>
            <person name="Takagi M."/>
            <person name="Nakayama T."/>
            <person name="Kamikawa R."/>
            <person name="Inagaki Y."/>
            <person name="Hashimoto T."/>
        </authorList>
    </citation>
    <scope>NUCLEOTIDE SEQUENCE [LARGE SCALE GENOMIC DNA]</scope>
    <source>
        <strain evidence="3">NY0173</strain>
    </source>
</reference>
<evidence type="ECO:0000256" key="1">
    <source>
        <dbReference type="SAM" id="MobiDB-lite"/>
    </source>
</evidence>
<feature type="non-terminal residue" evidence="3">
    <location>
        <position position="493"/>
    </location>
</feature>
<dbReference type="GO" id="GO:0022857">
    <property type="term" value="F:transmembrane transporter activity"/>
    <property type="evidence" value="ECO:0007669"/>
    <property type="project" value="InterPro"/>
</dbReference>
<feature type="transmembrane region" description="Helical" evidence="2">
    <location>
        <begin position="468"/>
        <end position="486"/>
    </location>
</feature>
<dbReference type="InterPro" id="IPR036259">
    <property type="entry name" value="MFS_trans_sf"/>
</dbReference>